<evidence type="ECO:0000313" key="5">
    <source>
        <dbReference type="Proteomes" id="UP001282284"/>
    </source>
</evidence>
<name>A0ABU4GBM2_9BACL</name>
<protein>
    <submittedName>
        <fullName evidence="4">DUF4352 domain-containing protein</fullName>
    </submittedName>
</protein>
<reference evidence="4 5" key="1">
    <citation type="submission" date="2023-06" db="EMBL/GenBank/DDBJ databases">
        <title>Sporosarcina sp. nov., isolated from Korean traditional fermented seafood 'Jeotgal'.</title>
        <authorList>
            <person name="Yang A.I."/>
            <person name="Shin N.-R."/>
        </authorList>
    </citation>
    <scope>NUCLEOTIDE SEQUENCE [LARGE SCALE GENOMIC DNA]</scope>
    <source>
        <strain evidence="4 5">KCTC13119</strain>
    </source>
</reference>
<dbReference type="InterPro" id="IPR029050">
    <property type="entry name" value="Immunoprotect_excell_Ig-like"/>
</dbReference>
<evidence type="ECO:0000256" key="1">
    <source>
        <dbReference type="ARBA" id="ARBA00022729"/>
    </source>
</evidence>
<keyword evidence="5" id="KW-1185">Reference proteome</keyword>
<dbReference type="InterPro" id="IPR029051">
    <property type="entry name" value="DUF4352"/>
</dbReference>
<dbReference type="Pfam" id="PF11611">
    <property type="entry name" value="DUF4352"/>
    <property type="match status" value="1"/>
</dbReference>
<comment type="caution">
    <text evidence="4">The sequence shown here is derived from an EMBL/GenBank/DDBJ whole genome shotgun (WGS) entry which is preliminary data.</text>
</comment>
<dbReference type="Proteomes" id="UP001282284">
    <property type="component" value="Unassembled WGS sequence"/>
</dbReference>
<proteinExistence type="predicted"/>
<evidence type="ECO:0000256" key="2">
    <source>
        <dbReference type="SAM" id="Phobius"/>
    </source>
</evidence>
<dbReference type="RefSeq" id="WP_317943039.1">
    <property type="nucleotide sequence ID" value="NZ_JAUBDI010000005.1"/>
</dbReference>
<gene>
    <name evidence="4" type="ORF">QT711_07300</name>
</gene>
<dbReference type="Gene3D" id="2.60.40.1240">
    <property type="match status" value="1"/>
</dbReference>
<keyword evidence="2" id="KW-0472">Membrane</keyword>
<sequence length="156" mass="17505">MTKLSWRIKLLGIGAIVTLAIAVFLTLKPSSSIISKLPVNKQNGFTSEVLQFDDVAIQLLDSSHTEKDQTFHFTIENTRNTPLSVSSTSFKIHNQDKTYASETVDFDQERLNPGMKTTVTVTFKMNSEAVLSGQPEMEITRGLFFSNSQQFLLQQK</sequence>
<feature type="domain" description="DUF4352" evidence="3">
    <location>
        <begin position="72"/>
        <end position="130"/>
    </location>
</feature>
<keyword evidence="1" id="KW-0732">Signal</keyword>
<dbReference type="EMBL" id="JAUBDI010000005">
    <property type="protein sequence ID" value="MDW0112987.1"/>
    <property type="molecule type" value="Genomic_DNA"/>
</dbReference>
<accession>A0ABU4GBM2</accession>
<keyword evidence="2" id="KW-1133">Transmembrane helix</keyword>
<organism evidence="4 5">
    <name type="scientific">Sporosarcina saromensis</name>
    <dbReference type="NCBI Taxonomy" id="359365"/>
    <lineage>
        <taxon>Bacteria</taxon>
        <taxon>Bacillati</taxon>
        <taxon>Bacillota</taxon>
        <taxon>Bacilli</taxon>
        <taxon>Bacillales</taxon>
        <taxon>Caryophanaceae</taxon>
        <taxon>Sporosarcina</taxon>
    </lineage>
</organism>
<evidence type="ECO:0000313" key="4">
    <source>
        <dbReference type="EMBL" id="MDW0112987.1"/>
    </source>
</evidence>
<evidence type="ECO:0000259" key="3">
    <source>
        <dbReference type="Pfam" id="PF11611"/>
    </source>
</evidence>
<feature type="transmembrane region" description="Helical" evidence="2">
    <location>
        <begin position="6"/>
        <end position="27"/>
    </location>
</feature>
<keyword evidence="2" id="KW-0812">Transmembrane</keyword>